<organism evidence="2 3">
    <name type="scientific">Daphnia magna</name>
    <dbReference type="NCBI Taxonomy" id="35525"/>
    <lineage>
        <taxon>Eukaryota</taxon>
        <taxon>Metazoa</taxon>
        <taxon>Ecdysozoa</taxon>
        <taxon>Arthropoda</taxon>
        <taxon>Crustacea</taxon>
        <taxon>Branchiopoda</taxon>
        <taxon>Diplostraca</taxon>
        <taxon>Cladocera</taxon>
        <taxon>Anomopoda</taxon>
        <taxon>Daphniidae</taxon>
        <taxon>Daphnia</taxon>
    </lineage>
</organism>
<reference evidence="2 3" key="1">
    <citation type="submission" date="2016-03" db="EMBL/GenBank/DDBJ databases">
        <title>EvidentialGene: Evidence-directed Construction of Genes on Genomes.</title>
        <authorList>
            <person name="Gilbert D.G."/>
            <person name="Choi J.-H."/>
            <person name="Mockaitis K."/>
            <person name="Colbourne J."/>
            <person name="Pfrender M."/>
        </authorList>
    </citation>
    <scope>NUCLEOTIDE SEQUENCE [LARGE SCALE GENOMIC DNA]</scope>
    <source>
        <strain evidence="2 3">Xinb3</strain>
        <tissue evidence="2">Complete organism</tissue>
    </source>
</reference>
<dbReference type="Proteomes" id="UP000076858">
    <property type="component" value="Unassembled WGS sequence"/>
</dbReference>
<name>A0A162CXY4_9CRUS</name>
<gene>
    <name evidence="2" type="ORF">APZ42_002826</name>
</gene>
<feature type="region of interest" description="Disordered" evidence="1">
    <location>
        <begin position="36"/>
        <end position="55"/>
    </location>
</feature>
<dbReference type="AlphaFoldDB" id="A0A162CXY4"/>
<evidence type="ECO:0000256" key="1">
    <source>
        <dbReference type="SAM" id="MobiDB-lite"/>
    </source>
</evidence>
<accession>A0A162CXY4</accession>
<proteinExistence type="predicted"/>
<evidence type="ECO:0000313" key="3">
    <source>
        <dbReference type="Proteomes" id="UP000076858"/>
    </source>
</evidence>
<dbReference type="EMBL" id="LRGB01008660">
    <property type="protein sequence ID" value="KZS00754.1"/>
    <property type="molecule type" value="Genomic_DNA"/>
</dbReference>
<feature type="non-terminal residue" evidence="2">
    <location>
        <position position="1"/>
    </location>
</feature>
<protein>
    <submittedName>
        <fullName evidence="2">Uncharacterized protein</fullName>
    </submittedName>
</protein>
<keyword evidence="3" id="KW-1185">Reference proteome</keyword>
<feature type="compositionally biased region" description="Low complexity" evidence="1">
    <location>
        <begin position="43"/>
        <end position="55"/>
    </location>
</feature>
<evidence type="ECO:0000313" key="2">
    <source>
        <dbReference type="EMBL" id="KZS00754.1"/>
    </source>
</evidence>
<comment type="caution">
    <text evidence="2">The sequence shown here is derived from an EMBL/GenBank/DDBJ whole genome shotgun (WGS) entry which is preliminary data.</text>
</comment>
<sequence>KEKRKTYQDVIWAISGLSMGYGYWVGAKEYIDGLGRPTRKRQQSNSSRNQIRNIS</sequence>